<accession>A0A0V1PQF1</accession>
<keyword evidence="1" id="KW-0812">Transmembrane</keyword>
<reference evidence="2 3" key="1">
    <citation type="submission" date="2015-11" db="EMBL/GenBank/DDBJ databases">
        <title>The genome of Debaryomyces fabryi.</title>
        <authorList>
            <person name="Tafer H."/>
            <person name="Lopandic K."/>
        </authorList>
    </citation>
    <scope>NUCLEOTIDE SEQUENCE [LARGE SCALE GENOMIC DNA]</scope>
    <source>
        <strain evidence="2 3">CBS 789</strain>
    </source>
</reference>
<keyword evidence="3" id="KW-1185">Reference proteome</keyword>
<protein>
    <submittedName>
        <fullName evidence="2">Uncharacterized protein</fullName>
    </submittedName>
</protein>
<dbReference type="AlphaFoldDB" id="A0A0V1PQF1"/>
<keyword evidence="1" id="KW-1133">Transmembrane helix</keyword>
<sequence>MAVQLKTSRSKFKVTATVGAVIVGSYIVLKTFPHLKDSIYNYLTGSGEIEDDNEPIELKEEAKDQQSNIETKITESSTDTEVVAKWSDNKLKSWLREVSILFEYFNLKKGI</sequence>
<evidence type="ECO:0000256" key="1">
    <source>
        <dbReference type="SAM" id="Phobius"/>
    </source>
</evidence>
<evidence type="ECO:0000313" key="3">
    <source>
        <dbReference type="Proteomes" id="UP000054251"/>
    </source>
</evidence>
<organism evidence="2 3">
    <name type="scientific">Debaryomyces fabryi</name>
    <dbReference type="NCBI Taxonomy" id="58627"/>
    <lineage>
        <taxon>Eukaryota</taxon>
        <taxon>Fungi</taxon>
        <taxon>Dikarya</taxon>
        <taxon>Ascomycota</taxon>
        <taxon>Saccharomycotina</taxon>
        <taxon>Pichiomycetes</taxon>
        <taxon>Debaryomycetaceae</taxon>
        <taxon>Debaryomyces</taxon>
    </lineage>
</organism>
<name>A0A0V1PQF1_9ASCO</name>
<gene>
    <name evidence="2" type="ORF">AC631_05755</name>
</gene>
<dbReference type="Proteomes" id="UP000054251">
    <property type="component" value="Unassembled WGS sequence"/>
</dbReference>
<evidence type="ECO:0000313" key="2">
    <source>
        <dbReference type="EMBL" id="KRZ98485.1"/>
    </source>
</evidence>
<proteinExistence type="predicted"/>
<dbReference type="GeneID" id="26842764"/>
<keyword evidence="1" id="KW-0472">Membrane</keyword>
<dbReference type="RefSeq" id="XP_015464588.1">
    <property type="nucleotide sequence ID" value="XM_015614584.1"/>
</dbReference>
<feature type="transmembrane region" description="Helical" evidence="1">
    <location>
        <begin position="12"/>
        <end position="29"/>
    </location>
</feature>
<comment type="caution">
    <text evidence="2">The sequence shown here is derived from an EMBL/GenBank/DDBJ whole genome shotgun (WGS) entry which is preliminary data.</text>
</comment>
<dbReference type="OrthoDB" id="4022834at2759"/>
<dbReference type="EMBL" id="LMYN01000271">
    <property type="protein sequence ID" value="KRZ98485.1"/>
    <property type="molecule type" value="Genomic_DNA"/>
</dbReference>